<keyword evidence="1" id="KW-1133">Transmembrane helix</keyword>
<evidence type="ECO:0000313" key="2">
    <source>
        <dbReference type="EMBL" id="TXL56610.1"/>
    </source>
</evidence>
<dbReference type="OrthoDB" id="3745087at2"/>
<evidence type="ECO:0000313" key="3">
    <source>
        <dbReference type="Proteomes" id="UP000321571"/>
    </source>
</evidence>
<organism evidence="2 3">
    <name type="scientific">Aeromicrobium terrae</name>
    <dbReference type="NCBI Taxonomy" id="2498846"/>
    <lineage>
        <taxon>Bacteria</taxon>
        <taxon>Bacillati</taxon>
        <taxon>Actinomycetota</taxon>
        <taxon>Actinomycetes</taxon>
        <taxon>Propionibacteriales</taxon>
        <taxon>Nocardioidaceae</taxon>
        <taxon>Aeromicrobium</taxon>
    </lineage>
</organism>
<keyword evidence="3" id="KW-1185">Reference proteome</keyword>
<dbReference type="Proteomes" id="UP000321571">
    <property type="component" value="Unassembled WGS sequence"/>
</dbReference>
<dbReference type="EMBL" id="VDUX01000009">
    <property type="protein sequence ID" value="TXL56610.1"/>
    <property type="molecule type" value="Genomic_DNA"/>
</dbReference>
<keyword evidence="1" id="KW-0812">Transmembrane</keyword>
<feature type="transmembrane region" description="Helical" evidence="1">
    <location>
        <begin position="183"/>
        <end position="204"/>
    </location>
</feature>
<reference evidence="2 3" key="1">
    <citation type="submission" date="2019-06" db="EMBL/GenBank/DDBJ databases">
        <title>Aeromicrobium sp. nov., isolated from a maize field.</title>
        <authorList>
            <person name="Lin S.-Y."/>
            <person name="Tsai C.-F."/>
            <person name="Young C.-C."/>
        </authorList>
    </citation>
    <scope>NUCLEOTIDE SEQUENCE [LARGE SCALE GENOMIC DNA]</scope>
    <source>
        <strain evidence="2 3">CC-CFT486</strain>
    </source>
</reference>
<accession>A0A5C8NF74</accession>
<proteinExistence type="predicted"/>
<keyword evidence="1" id="KW-0472">Membrane</keyword>
<feature type="transmembrane region" description="Helical" evidence="1">
    <location>
        <begin position="74"/>
        <end position="92"/>
    </location>
</feature>
<gene>
    <name evidence="2" type="ORF">FHP06_15240</name>
</gene>
<feature type="transmembrane region" description="Helical" evidence="1">
    <location>
        <begin position="48"/>
        <end position="68"/>
    </location>
</feature>
<dbReference type="RefSeq" id="WP_147687672.1">
    <property type="nucleotide sequence ID" value="NZ_VDUX01000009.1"/>
</dbReference>
<sequence>MSRPSWGARANRTVDGMTSRVDGRTVEVADRAAQVIALAVRVLRLPTLVLLVAPIPFEVATLLLVLAADGPARVLGLVVVAAMAAVTGAFGLRRARTLEAASVPTALATELGIAVSLSGKVDETRGVLEQIGGGGGARIFSRLRGLWNGVGMTGRWIDGVGDLPRARYFVPPRIGTTVTMTVAALWLVPISVVVLVFTLIGTVASTF</sequence>
<evidence type="ECO:0000256" key="1">
    <source>
        <dbReference type="SAM" id="Phobius"/>
    </source>
</evidence>
<name>A0A5C8NF74_9ACTN</name>
<dbReference type="AlphaFoldDB" id="A0A5C8NF74"/>
<protein>
    <submittedName>
        <fullName evidence="2">Uncharacterized protein</fullName>
    </submittedName>
</protein>
<comment type="caution">
    <text evidence="2">The sequence shown here is derived from an EMBL/GenBank/DDBJ whole genome shotgun (WGS) entry which is preliminary data.</text>
</comment>